<dbReference type="RefSeq" id="WP_093146660.1">
    <property type="nucleotide sequence ID" value="NZ_FOUP01000001.1"/>
</dbReference>
<dbReference type="STRING" id="455193.SAMN05421805_1011285"/>
<dbReference type="InterPro" id="IPR024520">
    <property type="entry name" value="DUF3558"/>
</dbReference>
<proteinExistence type="predicted"/>
<dbReference type="AlphaFoldDB" id="A0A1I4T4R3"/>
<evidence type="ECO:0000313" key="4">
    <source>
        <dbReference type="EMBL" id="SFM71748.1"/>
    </source>
</evidence>
<evidence type="ECO:0000256" key="2">
    <source>
        <dbReference type="SAM" id="SignalP"/>
    </source>
</evidence>
<dbReference type="EMBL" id="RBXX01000002">
    <property type="protein sequence ID" value="RKT85863.1"/>
    <property type="molecule type" value="Genomic_DNA"/>
</dbReference>
<keyword evidence="6" id="KW-1185">Reference proteome</keyword>
<sequence>MSVSSRVRRSGGLLGLSAAALLVAGCTVNGPDPVPAGESTPVGETSAETAFPERPAELPVAGAQDAEICTWLTGQQMTQLKVARPSPVIKNGNNYNGCGYSSDGTWANAGVSLRVVPEPLDVFATKLNSSEVSRKTFEINGFGALQSQIAGAERLGCSVFVDVAQGQTLYAELSLLSVGEMDNEQMCEKAAQAAGAAVTSLQAKG</sequence>
<dbReference type="Pfam" id="PF12079">
    <property type="entry name" value="DUF3558"/>
    <property type="match status" value="1"/>
</dbReference>
<evidence type="ECO:0000313" key="5">
    <source>
        <dbReference type="Proteomes" id="UP000199398"/>
    </source>
</evidence>
<keyword evidence="2" id="KW-0732">Signal</keyword>
<dbReference type="Proteomes" id="UP000199398">
    <property type="component" value="Unassembled WGS sequence"/>
</dbReference>
<organism evidence="4 5">
    <name type="scientific">Saccharopolyspora antimicrobica</name>
    <dbReference type="NCBI Taxonomy" id="455193"/>
    <lineage>
        <taxon>Bacteria</taxon>
        <taxon>Bacillati</taxon>
        <taxon>Actinomycetota</taxon>
        <taxon>Actinomycetes</taxon>
        <taxon>Pseudonocardiales</taxon>
        <taxon>Pseudonocardiaceae</taxon>
        <taxon>Saccharopolyspora</taxon>
    </lineage>
</organism>
<dbReference type="EMBL" id="FOUP01000001">
    <property type="protein sequence ID" value="SFM71748.1"/>
    <property type="molecule type" value="Genomic_DNA"/>
</dbReference>
<reference evidence="4 5" key="1">
    <citation type="submission" date="2016-10" db="EMBL/GenBank/DDBJ databases">
        <authorList>
            <person name="de Groot N.N."/>
        </authorList>
    </citation>
    <scope>NUCLEOTIDE SEQUENCE [LARGE SCALE GENOMIC DNA]</scope>
    <source>
        <strain evidence="4 5">CPCC 201259</strain>
    </source>
</reference>
<dbReference type="OrthoDB" id="3682188at2"/>
<accession>A0A1I4T4R3</accession>
<dbReference type="PROSITE" id="PS51257">
    <property type="entry name" value="PROKAR_LIPOPROTEIN"/>
    <property type="match status" value="1"/>
</dbReference>
<evidence type="ECO:0000313" key="3">
    <source>
        <dbReference type="EMBL" id="RKT85863.1"/>
    </source>
</evidence>
<dbReference type="Proteomes" id="UP000270697">
    <property type="component" value="Unassembled WGS sequence"/>
</dbReference>
<reference evidence="3 6" key="2">
    <citation type="submission" date="2018-10" db="EMBL/GenBank/DDBJ databases">
        <title>Sequencing the genomes of 1000 actinobacteria strains.</title>
        <authorList>
            <person name="Klenk H.-P."/>
        </authorList>
    </citation>
    <scope>NUCLEOTIDE SEQUENCE [LARGE SCALE GENOMIC DNA]</scope>
    <source>
        <strain evidence="3 6">DSM 45119</strain>
    </source>
</reference>
<name>A0A1I4T4R3_9PSEU</name>
<gene>
    <name evidence="3" type="ORF">ATL45_4219</name>
    <name evidence="4" type="ORF">SAMN05421805_1011285</name>
</gene>
<evidence type="ECO:0000313" key="6">
    <source>
        <dbReference type="Proteomes" id="UP000270697"/>
    </source>
</evidence>
<evidence type="ECO:0000256" key="1">
    <source>
        <dbReference type="SAM" id="MobiDB-lite"/>
    </source>
</evidence>
<protein>
    <submittedName>
        <fullName evidence="3">Uncharacterized protein DUF3558</fullName>
    </submittedName>
</protein>
<feature type="chain" id="PRO_5039616647" evidence="2">
    <location>
        <begin position="25"/>
        <end position="205"/>
    </location>
</feature>
<feature type="region of interest" description="Disordered" evidence="1">
    <location>
        <begin position="32"/>
        <end position="52"/>
    </location>
</feature>
<feature type="signal peptide" evidence="2">
    <location>
        <begin position="1"/>
        <end position="24"/>
    </location>
</feature>